<feature type="transmembrane region" description="Helical" evidence="4">
    <location>
        <begin position="41"/>
        <end position="61"/>
    </location>
</feature>
<dbReference type="PANTHER" id="PTHR24421">
    <property type="entry name" value="NITRATE/NITRITE SENSOR PROTEIN NARX-RELATED"/>
    <property type="match status" value="1"/>
</dbReference>
<dbReference type="Gene3D" id="1.20.5.1930">
    <property type="match status" value="1"/>
</dbReference>
<evidence type="ECO:0000256" key="1">
    <source>
        <dbReference type="ARBA" id="ARBA00022679"/>
    </source>
</evidence>
<evidence type="ECO:0000313" key="6">
    <source>
        <dbReference type="EMBL" id="MCP2349881.1"/>
    </source>
</evidence>
<evidence type="ECO:0000256" key="2">
    <source>
        <dbReference type="ARBA" id="ARBA00022777"/>
    </source>
</evidence>
<dbReference type="InterPro" id="IPR011712">
    <property type="entry name" value="Sig_transdc_His_kin_sub3_dim/P"/>
</dbReference>
<keyword evidence="4" id="KW-1133">Transmembrane helix</keyword>
<dbReference type="EMBL" id="JAMZEC010000001">
    <property type="protein sequence ID" value="MCP2349881.1"/>
    <property type="molecule type" value="Genomic_DNA"/>
</dbReference>
<protein>
    <submittedName>
        <fullName evidence="6">Two-component system sensor histidine kinase DesK</fullName>
        <ecNumber evidence="6">2.7.13.3</ecNumber>
    </submittedName>
</protein>
<reference evidence="6 7" key="1">
    <citation type="submission" date="2022-06" db="EMBL/GenBank/DDBJ databases">
        <title>Sequencing the genomes of 1000 actinobacteria strains.</title>
        <authorList>
            <person name="Klenk H.-P."/>
        </authorList>
    </citation>
    <scope>NUCLEOTIDE SEQUENCE [LARGE SCALE GENOMIC DNA]</scope>
    <source>
        <strain evidence="6 7">DSM 44170</strain>
    </source>
</reference>
<feature type="domain" description="Signal transduction histidine kinase subgroup 3 dimerisation and phosphoacceptor" evidence="5">
    <location>
        <begin position="213"/>
        <end position="277"/>
    </location>
</feature>
<feature type="transmembrane region" description="Helical" evidence="4">
    <location>
        <begin position="73"/>
        <end position="95"/>
    </location>
</feature>
<keyword evidence="4" id="KW-0472">Membrane</keyword>
<evidence type="ECO:0000259" key="5">
    <source>
        <dbReference type="Pfam" id="PF07730"/>
    </source>
</evidence>
<dbReference type="GO" id="GO:0004673">
    <property type="term" value="F:protein histidine kinase activity"/>
    <property type="evidence" value="ECO:0007669"/>
    <property type="project" value="UniProtKB-EC"/>
</dbReference>
<feature type="transmembrane region" description="Helical" evidence="4">
    <location>
        <begin position="167"/>
        <end position="192"/>
    </location>
</feature>
<dbReference type="InterPro" id="IPR050482">
    <property type="entry name" value="Sensor_HK_TwoCompSys"/>
</dbReference>
<comment type="caution">
    <text evidence="6">The sequence shown here is derived from an EMBL/GenBank/DDBJ whole genome shotgun (WGS) entry which is preliminary data.</text>
</comment>
<dbReference type="InterPro" id="IPR036890">
    <property type="entry name" value="HATPase_C_sf"/>
</dbReference>
<accession>A0ABT1K918</accession>
<proteinExistence type="predicted"/>
<dbReference type="Pfam" id="PF07730">
    <property type="entry name" value="HisKA_3"/>
    <property type="match status" value="1"/>
</dbReference>
<dbReference type="RefSeq" id="WP_253774810.1">
    <property type="nucleotide sequence ID" value="NZ_BAAAVE010000021.1"/>
</dbReference>
<evidence type="ECO:0000256" key="4">
    <source>
        <dbReference type="SAM" id="Phobius"/>
    </source>
</evidence>
<sequence>MSGEASRIPAGTGWRGAARTRAGRLRAGRLRLRRPTRLDKVRWLIVYSTDLISLVALTGLLELYVRWERGQMGALPAIAVGLLLVVLFVLAARSLRLAVRGGDRPTALLWVSGVVALVLSAFLVIWAPVLWLGMLLPYARRRVVVAAAVASVVAFNAYLALLEAEVLWAVVALQTGITVFVLGCVGANLWLWRLAKEAHEGQEARALLAVSEERLRFARDLNDLLGQSLSGISAGAARAEELLASDPEAAARRMYEVRDAARQALREVRATVQSYRRLDLDEVLASVRAVLEAAGVRCAVDADTAALGPETRTLLATVVREGATNVLKHSKAERCTITIKDGVLEMSNDGVSGPVGEHAPDGLGGLSRRVSAAGGTLQAAPTREGAYVLRAAVPA</sequence>
<feature type="transmembrane region" description="Helical" evidence="4">
    <location>
        <begin position="143"/>
        <end position="161"/>
    </location>
</feature>
<organism evidence="6 7">
    <name type="scientific">Nonomuraea roseoviolacea subsp. carminata</name>
    <dbReference type="NCBI Taxonomy" id="160689"/>
    <lineage>
        <taxon>Bacteria</taxon>
        <taxon>Bacillati</taxon>
        <taxon>Actinomycetota</taxon>
        <taxon>Actinomycetes</taxon>
        <taxon>Streptosporangiales</taxon>
        <taxon>Streptosporangiaceae</taxon>
        <taxon>Nonomuraea</taxon>
    </lineage>
</organism>
<keyword evidence="3" id="KW-0902">Two-component regulatory system</keyword>
<keyword evidence="2 6" id="KW-0418">Kinase</keyword>
<evidence type="ECO:0000313" key="7">
    <source>
        <dbReference type="Proteomes" id="UP001320766"/>
    </source>
</evidence>
<keyword evidence="1 6" id="KW-0808">Transferase</keyword>
<keyword evidence="4" id="KW-0812">Transmembrane</keyword>
<name>A0ABT1K918_9ACTN</name>
<dbReference type="EC" id="2.7.13.3" evidence="6"/>
<dbReference type="PANTHER" id="PTHR24421:SF63">
    <property type="entry name" value="SENSOR HISTIDINE KINASE DESK"/>
    <property type="match status" value="1"/>
</dbReference>
<evidence type="ECO:0000256" key="3">
    <source>
        <dbReference type="ARBA" id="ARBA00023012"/>
    </source>
</evidence>
<dbReference type="Gene3D" id="3.30.565.10">
    <property type="entry name" value="Histidine kinase-like ATPase, C-terminal domain"/>
    <property type="match status" value="1"/>
</dbReference>
<feature type="transmembrane region" description="Helical" evidence="4">
    <location>
        <begin position="107"/>
        <end position="131"/>
    </location>
</feature>
<gene>
    <name evidence="6" type="ORF">HD595_006003</name>
</gene>
<dbReference type="Proteomes" id="UP001320766">
    <property type="component" value="Unassembled WGS sequence"/>
</dbReference>
<keyword evidence="7" id="KW-1185">Reference proteome</keyword>